<dbReference type="PANTHER" id="PTHR47677">
    <property type="entry name" value="CYTOCHROME C OXIDASE ASSEMBLY FACTOR 6"/>
    <property type="match status" value="1"/>
</dbReference>
<dbReference type="GO" id="GO:0005758">
    <property type="term" value="C:mitochondrial intermembrane space"/>
    <property type="evidence" value="ECO:0007669"/>
    <property type="project" value="TreeGrafter"/>
</dbReference>
<dbReference type="AlphaFoldDB" id="A0A0E9NHC0"/>
<dbReference type="GO" id="GO:0033617">
    <property type="term" value="P:mitochondrial respiratory chain complex IV assembly"/>
    <property type="evidence" value="ECO:0007669"/>
    <property type="project" value="TreeGrafter"/>
</dbReference>
<evidence type="ECO:0000256" key="4">
    <source>
        <dbReference type="ARBA" id="ARBA00023157"/>
    </source>
</evidence>
<evidence type="ECO:0000313" key="6">
    <source>
        <dbReference type="EMBL" id="GAO49208.1"/>
    </source>
</evidence>
<reference evidence="6 7" key="1">
    <citation type="journal article" date="2011" name="J. Gen. Appl. Microbiol.">
        <title>Draft genome sequencing of the enigmatic yeast Saitoella complicata.</title>
        <authorList>
            <person name="Nishida H."/>
            <person name="Hamamoto M."/>
            <person name="Sugiyama J."/>
        </authorList>
    </citation>
    <scope>NUCLEOTIDE SEQUENCE [LARGE SCALE GENOMIC DNA]</scope>
    <source>
        <strain evidence="6 7">NRRL Y-17804</strain>
    </source>
</reference>
<dbReference type="SUPFAM" id="SSF47694">
    <property type="entry name" value="Cytochrome c oxidase subunit h"/>
    <property type="match status" value="1"/>
</dbReference>
<evidence type="ECO:0000256" key="5">
    <source>
        <dbReference type="SAM" id="MobiDB-lite"/>
    </source>
</evidence>
<protein>
    <recommendedName>
        <fullName evidence="8">Cytochrome c oxidase assembly factor 6</fullName>
    </recommendedName>
</protein>
<dbReference type="PROSITE" id="PS51808">
    <property type="entry name" value="CHCH"/>
    <property type="match status" value="1"/>
</dbReference>
<dbReference type="OMA" id="CAKAWVK"/>
<dbReference type="InterPro" id="IPR048281">
    <property type="entry name" value="COA6_fun"/>
</dbReference>
<organism evidence="6 7">
    <name type="scientific">Saitoella complicata (strain BCRC 22490 / CBS 7301 / JCM 7358 / NBRC 10748 / NRRL Y-17804)</name>
    <dbReference type="NCBI Taxonomy" id="698492"/>
    <lineage>
        <taxon>Eukaryota</taxon>
        <taxon>Fungi</taxon>
        <taxon>Dikarya</taxon>
        <taxon>Ascomycota</taxon>
        <taxon>Taphrinomycotina</taxon>
        <taxon>Taphrinomycotina incertae sedis</taxon>
        <taxon>Saitoella</taxon>
    </lineage>
</organism>
<comment type="similarity">
    <text evidence="2">Belongs to the cytochrome c oxidase subunit 6B family.</text>
</comment>
<evidence type="ECO:0000256" key="1">
    <source>
        <dbReference type="ARBA" id="ARBA00004173"/>
    </source>
</evidence>
<evidence type="ECO:0000313" key="7">
    <source>
        <dbReference type="Proteomes" id="UP000033140"/>
    </source>
</evidence>
<feature type="region of interest" description="Disordered" evidence="5">
    <location>
        <begin position="85"/>
        <end position="106"/>
    </location>
</feature>
<dbReference type="Pfam" id="PF02297">
    <property type="entry name" value="COX6B"/>
    <property type="match status" value="1"/>
</dbReference>
<keyword evidence="3" id="KW-0496">Mitochondrion</keyword>
<dbReference type="Proteomes" id="UP000033140">
    <property type="component" value="Unassembled WGS sequence"/>
</dbReference>
<evidence type="ECO:0000256" key="2">
    <source>
        <dbReference type="ARBA" id="ARBA00006425"/>
    </source>
</evidence>
<gene>
    <name evidence="6" type="ORF">G7K_3366-t1</name>
</gene>
<dbReference type="STRING" id="698492.A0A0E9NHC0"/>
<dbReference type="RefSeq" id="XP_019025248.1">
    <property type="nucleotide sequence ID" value="XM_019167479.1"/>
</dbReference>
<dbReference type="PANTHER" id="PTHR47677:SF1">
    <property type="entry name" value="CYTOCHROME C OXIDASE ASSEMBLY FACTOR 6"/>
    <property type="match status" value="1"/>
</dbReference>
<proteinExistence type="inferred from homology"/>
<dbReference type="OrthoDB" id="5545577at2759"/>
<evidence type="ECO:0000256" key="3">
    <source>
        <dbReference type="ARBA" id="ARBA00023128"/>
    </source>
</evidence>
<comment type="subcellular location">
    <subcellularLocation>
        <location evidence="1">Mitochondrion</location>
    </subcellularLocation>
</comment>
<keyword evidence="4" id="KW-1015">Disulfide bond</keyword>
<sequence>MAPRPDELPMREQRKQCWGSRDAWFACLDKNNIINPIDEEVKAKKACPKEFKKFEDSCVHSWVEYFNKKRVLDFRKEQMLREAAEKGQLMTGPAGSFSVDPNAPRK</sequence>
<comment type="caution">
    <text evidence="6">The sequence shown here is derived from an EMBL/GenBank/DDBJ whole genome shotgun (WGS) entry which is preliminary data.</text>
</comment>
<dbReference type="EMBL" id="BACD03000020">
    <property type="protein sequence ID" value="GAO49208.1"/>
    <property type="molecule type" value="Genomic_DNA"/>
</dbReference>
<evidence type="ECO:0008006" key="8">
    <source>
        <dbReference type="Google" id="ProtNLM"/>
    </source>
</evidence>
<dbReference type="Gene3D" id="1.10.10.140">
    <property type="entry name" value="Cytochrome c oxidase, subunit VIb"/>
    <property type="match status" value="1"/>
</dbReference>
<reference evidence="6 7" key="2">
    <citation type="journal article" date="2014" name="J. Gen. Appl. Microbiol.">
        <title>The early diverging ascomycetous budding yeast Saitoella complicata has three histone deacetylases belonging to the Clr6, Hos2, and Rpd3 lineages.</title>
        <authorList>
            <person name="Nishida H."/>
            <person name="Matsumoto T."/>
            <person name="Kondo S."/>
            <person name="Hamamoto M."/>
            <person name="Yoshikawa H."/>
        </authorList>
    </citation>
    <scope>NUCLEOTIDE SEQUENCE [LARGE SCALE GENOMIC DNA]</scope>
    <source>
        <strain evidence="6 7">NRRL Y-17804</strain>
    </source>
</reference>
<reference evidence="6 7" key="3">
    <citation type="journal article" date="2015" name="Genome Announc.">
        <title>Draft Genome Sequence of the Archiascomycetous Yeast Saitoella complicata.</title>
        <authorList>
            <person name="Yamauchi K."/>
            <person name="Kondo S."/>
            <person name="Hamamoto M."/>
            <person name="Takahashi Y."/>
            <person name="Ogura Y."/>
            <person name="Hayashi T."/>
            <person name="Nishida H."/>
        </authorList>
    </citation>
    <scope>NUCLEOTIDE SEQUENCE [LARGE SCALE GENOMIC DNA]</scope>
    <source>
        <strain evidence="6 7">NRRL Y-17804</strain>
    </source>
</reference>
<dbReference type="InterPro" id="IPR036549">
    <property type="entry name" value="CX6/COA6-like_sf"/>
</dbReference>
<keyword evidence="7" id="KW-1185">Reference proteome</keyword>
<name>A0A0E9NHC0_SAICN</name>
<dbReference type="InterPro" id="IPR048280">
    <property type="entry name" value="COX6B-like"/>
</dbReference>
<accession>A0A0E9NHC0</accession>